<gene>
    <name evidence="2" type="ORF">CLF_100181</name>
</gene>
<sequence>MSFSLQRKHLLNEATQTNAAHNMCSNHRALCAPLYVCFFLLLTSCINSTFGIHVYTSVQTRRFPHQNWTWINNETTTTPLNKEMYQRDYVLPPLELRDEPQTIEPYFTPRKLSDYSELRNNYMSRQPPVFDNRHSASLHSRISKKPTNRVNSYPPWYADKYRRYQRDEADPFTDGIIPQPWNYQPRCRSCGRPLLQDSFCSDDFDEKQTIGNFRTNERVLAGGRAITNEVDLISNEPDIEKHKDARGLKTANKELMGPGYAGLPHSPVNQHPTHRVDIQLPIVSDVLVTHLLWPEKHVKLAVGYACTCVMLCPGENGLHLKNTIHLSTILIIRSTPKCLVTCSKLIYQTHLMVQLRAIHSSRKPLLTIPRTFLTDRMTSRNQIAAQSNHDDVMQSFLVGRHLSHITQEQSLSELRLGVFLAPQSPQPNTAERIGVPFFDRENVDPLLVH</sequence>
<keyword evidence="1" id="KW-0812">Transmembrane</keyword>
<name>G7Y2V4_CLOSI</name>
<keyword evidence="3" id="KW-1185">Reference proteome</keyword>
<dbReference type="AlphaFoldDB" id="G7Y2V4"/>
<dbReference type="Proteomes" id="UP000008909">
    <property type="component" value="Unassembled WGS sequence"/>
</dbReference>
<evidence type="ECO:0000256" key="1">
    <source>
        <dbReference type="SAM" id="Phobius"/>
    </source>
</evidence>
<accession>G7Y2V4</accession>
<evidence type="ECO:0000313" key="3">
    <source>
        <dbReference type="Proteomes" id="UP000008909"/>
    </source>
</evidence>
<dbReference type="EMBL" id="DF142832">
    <property type="protein sequence ID" value="GAA47291.1"/>
    <property type="molecule type" value="Genomic_DNA"/>
</dbReference>
<evidence type="ECO:0000313" key="2">
    <source>
        <dbReference type="EMBL" id="GAA47291.1"/>
    </source>
</evidence>
<keyword evidence="1" id="KW-1133">Transmembrane helix</keyword>
<reference evidence="2" key="1">
    <citation type="journal article" date="2011" name="Genome Biol.">
        <title>The draft genome of the carcinogenic human liver fluke Clonorchis sinensis.</title>
        <authorList>
            <person name="Wang X."/>
            <person name="Chen W."/>
            <person name="Huang Y."/>
            <person name="Sun J."/>
            <person name="Men J."/>
            <person name="Liu H."/>
            <person name="Luo F."/>
            <person name="Guo L."/>
            <person name="Lv X."/>
            <person name="Deng C."/>
            <person name="Zhou C."/>
            <person name="Fan Y."/>
            <person name="Li X."/>
            <person name="Huang L."/>
            <person name="Hu Y."/>
            <person name="Liang C."/>
            <person name="Hu X."/>
            <person name="Xu J."/>
            <person name="Yu X."/>
        </authorList>
    </citation>
    <scope>NUCLEOTIDE SEQUENCE [LARGE SCALE GENOMIC DNA]</scope>
    <source>
        <strain evidence="2">Henan</strain>
    </source>
</reference>
<organism evidence="2 3">
    <name type="scientific">Clonorchis sinensis</name>
    <name type="common">Chinese liver fluke</name>
    <dbReference type="NCBI Taxonomy" id="79923"/>
    <lineage>
        <taxon>Eukaryota</taxon>
        <taxon>Metazoa</taxon>
        <taxon>Spiralia</taxon>
        <taxon>Lophotrochozoa</taxon>
        <taxon>Platyhelminthes</taxon>
        <taxon>Trematoda</taxon>
        <taxon>Digenea</taxon>
        <taxon>Opisthorchiida</taxon>
        <taxon>Opisthorchiata</taxon>
        <taxon>Opisthorchiidae</taxon>
        <taxon>Clonorchis</taxon>
    </lineage>
</organism>
<reference key="2">
    <citation type="submission" date="2011-10" db="EMBL/GenBank/DDBJ databases">
        <title>The genome and transcriptome sequence of Clonorchis sinensis provide insights into the carcinogenic liver fluke.</title>
        <authorList>
            <person name="Wang X."/>
            <person name="Huang Y."/>
            <person name="Chen W."/>
            <person name="Liu H."/>
            <person name="Guo L."/>
            <person name="Chen Y."/>
            <person name="Luo F."/>
            <person name="Zhou W."/>
            <person name="Sun J."/>
            <person name="Mao Q."/>
            <person name="Liang P."/>
            <person name="Zhou C."/>
            <person name="Tian Y."/>
            <person name="Men J."/>
            <person name="Lv X."/>
            <person name="Huang L."/>
            <person name="Zhou J."/>
            <person name="Hu Y."/>
            <person name="Li R."/>
            <person name="Zhang F."/>
            <person name="Lei H."/>
            <person name="Li X."/>
            <person name="Hu X."/>
            <person name="Liang C."/>
            <person name="Xu J."/>
            <person name="Wu Z."/>
            <person name="Yu X."/>
        </authorList>
    </citation>
    <scope>NUCLEOTIDE SEQUENCE</scope>
    <source>
        <strain>Henan</strain>
    </source>
</reference>
<proteinExistence type="predicted"/>
<keyword evidence="1" id="KW-0472">Membrane</keyword>
<protein>
    <submittedName>
        <fullName evidence="2">Uncharacterized protein</fullName>
    </submittedName>
</protein>
<feature type="transmembrane region" description="Helical" evidence="1">
    <location>
        <begin position="32"/>
        <end position="55"/>
    </location>
</feature>